<feature type="domain" description="HTH cro/C1-type" evidence="4">
    <location>
        <begin position="57"/>
        <end position="100"/>
    </location>
</feature>
<evidence type="ECO:0000259" key="4">
    <source>
        <dbReference type="PROSITE" id="PS50943"/>
    </source>
</evidence>
<dbReference type="PANTHER" id="PTHR36511:SF3">
    <property type="entry name" value="ANTITOXIN HIGA-2"/>
    <property type="match status" value="1"/>
</dbReference>
<keyword evidence="2" id="KW-0238">DNA-binding</keyword>
<evidence type="ECO:0000256" key="1">
    <source>
        <dbReference type="ARBA" id="ARBA00023015"/>
    </source>
</evidence>
<dbReference type="CDD" id="cd00093">
    <property type="entry name" value="HTH_XRE"/>
    <property type="match status" value="1"/>
</dbReference>
<sequence>MSKIVKTAKNKPRSAIMEAVHEGASDLYSMGFIDKRRMQEYDALCLEPIPDYDSLEIKRIRMKLNLSQPVFAAVLNTTLSTVVQWEGGKKHPRGTSLKLLNLVDRKGLEAVL</sequence>
<protein>
    <submittedName>
        <fullName evidence="5">Transcriptional regulator</fullName>
    </submittedName>
</protein>
<dbReference type="PANTHER" id="PTHR36511">
    <property type="entry name" value="MERR FAMILY BACTERIAL REGULATORY PROTEIN"/>
    <property type="match status" value="1"/>
</dbReference>
<evidence type="ECO:0000313" key="6">
    <source>
        <dbReference type="Proteomes" id="UP000463961"/>
    </source>
</evidence>
<dbReference type="RefSeq" id="WP_162050220.1">
    <property type="nucleotide sequence ID" value="NZ_AP022345.1"/>
</dbReference>
<dbReference type="OrthoDB" id="9799384at2"/>
<dbReference type="GO" id="GO:0003677">
    <property type="term" value="F:DNA binding"/>
    <property type="evidence" value="ECO:0007669"/>
    <property type="project" value="UniProtKB-KW"/>
</dbReference>
<dbReference type="EMBL" id="AP022345">
    <property type="protein sequence ID" value="BBU69025.1"/>
    <property type="molecule type" value="Genomic_DNA"/>
</dbReference>
<dbReference type="InterPro" id="IPR052359">
    <property type="entry name" value="HTH-type_reg/antitoxin"/>
</dbReference>
<evidence type="ECO:0000256" key="3">
    <source>
        <dbReference type="ARBA" id="ARBA00023163"/>
    </source>
</evidence>
<name>A0A7R6TNX8_9RHOO</name>
<dbReference type="Proteomes" id="UP000463961">
    <property type="component" value="Chromosome"/>
</dbReference>
<accession>A0A7R6TNX8</accession>
<dbReference type="Gene3D" id="1.10.260.40">
    <property type="entry name" value="lambda repressor-like DNA-binding domains"/>
    <property type="match status" value="1"/>
</dbReference>
<keyword evidence="1" id="KW-0805">Transcription regulation</keyword>
<dbReference type="AlphaFoldDB" id="A0A7R6TNX8"/>
<keyword evidence="3" id="KW-0804">Transcription</keyword>
<dbReference type="Pfam" id="PF01381">
    <property type="entry name" value="HTH_3"/>
    <property type="match status" value="1"/>
</dbReference>
<gene>
    <name evidence="5" type="ORF">ICHIAU1_13080</name>
</gene>
<proteinExistence type="predicted"/>
<dbReference type="InterPro" id="IPR001387">
    <property type="entry name" value="Cro/C1-type_HTH"/>
</dbReference>
<dbReference type="InterPro" id="IPR010982">
    <property type="entry name" value="Lambda_DNA-bd_dom_sf"/>
</dbReference>
<organism evidence="5 6">
    <name type="scientific">Fluviibacter phosphoraccumulans</name>
    <dbReference type="NCBI Taxonomy" id="1751046"/>
    <lineage>
        <taxon>Bacteria</taxon>
        <taxon>Pseudomonadati</taxon>
        <taxon>Pseudomonadota</taxon>
        <taxon>Betaproteobacteria</taxon>
        <taxon>Rhodocyclales</taxon>
        <taxon>Fluviibacteraceae</taxon>
        <taxon>Fluviibacter</taxon>
    </lineage>
</organism>
<dbReference type="SUPFAM" id="SSF47413">
    <property type="entry name" value="lambda repressor-like DNA-binding domains"/>
    <property type="match status" value="1"/>
</dbReference>
<evidence type="ECO:0000256" key="2">
    <source>
        <dbReference type="ARBA" id="ARBA00023125"/>
    </source>
</evidence>
<reference evidence="6" key="1">
    <citation type="submission" date="2020-01" db="EMBL/GenBank/DDBJ databases">
        <title>Phosphoaccumulans saitamaens gen. nov., sp. nov., a polyphosphate accumulating bacterium isolated from surface river water.</title>
        <authorList>
            <person name="Watanabe K."/>
            <person name="Suda W."/>
        </authorList>
    </citation>
    <scope>NUCLEOTIDE SEQUENCE [LARGE SCALE GENOMIC DNA]</scope>
    <source>
        <strain evidence="6">ICHIAU1</strain>
    </source>
</reference>
<evidence type="ECO:0000313" key="5">
    <source>
        <dbReference type="EMBL" id="BBU69025.1"/>
    </source>
</evidence>
<keyword evidence="6" id="KW-1185">Reference proteome</keyword>
<dbReference type="PROSITE" id="PS50943">
    <property type="entry name" value="HTH_CROC1"/>
    <property type="match status" value="1"/>
</dbReference>